<dbReference type="OrthoDB" id="7605676at2"/>
<name>A0A4S1WRR7_9SPHN</name>
<reference evidence="3 4" key="1">
    <citation type="submission" date="2019-04" db="EMBL/GenBank/DDBJ databases">
        <title>Sphingomonas psychrotolerans sp. nov., isolated from soil in the Tianshan Mountains, Xinjiang, China.</title>
        <authorList>
            <person name="Luo Y."/>
            <person name="Sheng H."/>
        </authorList>
    </citation>
    <scope>NUCLEOTIDE SEQUENCE [LARGE SCALE GENOMIC DNA]</scope>
    <source>
        <strain evidence="3 4">KIS18-15</strain>
    </source>
</reference>
<dbReference type="InterPro" id="IPR025402">
    <property type="entry name" value="DMP19_C"/>
</dbReference>
<comment type="caution">
    <text evidence="3">The sequence shown here is derived from an EMBL/GenBank/DDBJ whole genome shotgun (WGS) entry which is preliminary data.</text>
</comment>
<dbReference type="Pfam" id="PF14300">
    <property type="entry name" value="DMP19"/>
    <property type="match status" value="1"/>
</dbReference>
<evidence type="ECO:0000256" key="1">
    <source>
        <dbReference type="SAM" id="MobiDB-lite"/>
    </source>
</evidence>
<sequence length="271" mass="30915">MPGLSAPSSTPPSSSARWGRNSATGRRPPRFIGKWRSRRLANRVREKGGRMPRDRITEIRLSPGASAAHEADEICLWADYFVSAAIDEFGYEPDELPEGAEDFTHLWKYHGEVLNGGHAQYGGNTDGDVSEWSQALRALQRLGRPDYEGILADFIRFSIENEERIYELYEEDEAAATDLFRGFDERFYALERQGDGLRDAIHAWLVQQEWLIVDRTLPAFTMGHLRQSIPPHPLLEERRAARRRRNIAENSGTTQAFLRELLDRLRAKPGP</sequence>
<accession>A0A4S1WRR7</accession>
<proteinExistence type="predicted"/>
<gene>
    <name evidence="3" type="ORF">E5A74_02670</name>
</gene>
<evidence type="ECO:0000313" key="3">
    <source>
        <dbReference type="EMBL" id="TGX46088.1"/>
    </source>
</evidence>
<dbReference type="Proteomes" id="UP000309848">
    <property type="component" value="Unassembled WGS sequence"/>
</dbReference>
<dbReference type="AlphaFoldDB" id="A0A4S1WRR7"/>
<dbReference type="Gene3D" id="1.20.1420.60">
    <property type="match status" value="1"/>
</dbReference>
<organism evidence="3 4">
    <name type="scientific">Sphingomonas naasensis</name>
    <dbReference type="NCBI Taxonomy" id="1344951"/>
    <lineage>
        <taxon>Bacteria</taxon>
        <taxon>Pseudomonadati</taxon>
        <taxon>Pseudomonadota</taxon>
        <taxon>Alphaproteobacteria</taxon>
        <taxon>Sphingomonadales</taxon>
        <taxon>Sphingomonadaceae</taxon>
        <taxon>Sphingomonas</taxon>
    </lineage>
</organism>
<feature type="domain" description="DNA mimic protein DMP19 C-terminal" evidence="2">
    <location>
        <begin position="94"/>
        <end position="206"/>
    </location>
</feature>
<evidence type="ECO:0000313" key="4">
    <source>
        <dbReference type="Proteomes" id="UP000309848"/>
    </source>
</evidence>
<evidence type="ECO:0000259" key="2">
    <source>
        <dbReference type="Pfam" id="PF14300"/>
    </source>
</evidence>
<keyword evidence="4" id="KW-1185">Reference proteome</keyword>
<dbReference type="EMBL" id="SRXU01000001">
    <property type="protein sequence ID" value="TGX46088.1"/>
    <property type="molecule type" value="Genomic_DNA"/>
</dbReference>
<feature type="compositionally biased region" description="Low complexity" evidence="1">
    <location>
        <begin position="1"/>
        <end position="16"/>
    </location>
</feature>
<feature type="region of interest" description="Disordered" evidence="1">
    <location>
        <begin position="1"/>
        <end position="31"/>
    </location>
</feature>
<protein>
    <submittedName>
        <fullName evidence="3">DUF4375 domain-containing protein</fullName>
    </submittedName>
</protein>